<dbReference type="AlphaFoldDB" id="A0AA88NHA0"/>
<feature type="region of interest" description="Disordered" evidence="1">
    <location>
        <begin position="196"/>
        <end position="225"/>
    </location>
</feature>
<feature type="compositionally biased region" description="Basic and acidic residues" evidence="1">
    <location>
        <begin position="196"/>
        <end position="207"/>
    </location>
</feature>
<dbReference type="InterPro" id="IPR013783">
    <property type="entry name" value="Ig-like_fold"/>
</dbReference>
<evidence type="ECO:0008006" key="5">
    <source>
        <dbReference type="Google" id="ProtNLM"/>
    </source>
</evidence>
<evidence type="ECO:0000256" key="2">
    <source>
        <dbReference type="SAM" id="Phobius"/>
    </source>
</evidence>
<dbReference type="Gene3D" id="2.60.40.10">
    <property type="entry name" value="Immunoglobulins"/>
    <property type="match status" value="1"/>
</dbReference>
<keyword evidence="2" id="KW-0472">Membrane</keyword>
<protein>
    <recommendedName>
        <fullName evidence="5">Immunoglobulin V-set domain-containing protein</fullName>
    </recommendedName>
</protein>
<dbReference type="Proteomes" id="UP001187315">
    <property type="component" value="Unassembled WGS sequence"/>
</dbReference>
<evidence type="ECO:0000313" key="4">
    <source>
        <dbReference type="Proteomes" id="UP001187315"/>
    </source>
</evidence>
<dbReference type="EMBL" id="JAVHJS010000005">
    <property type="protein sequence ID" value="KAK2857363.1"/>
    <property type="molecule type" value="Genomic_DNA"/>
</dbReference>
<evidence type="ECO:0000313" key="3">
    <source>
        <dbReference type="EMBL" id="KAK2857363.1"/>
    </source>
</evidence>
<dbReference type="GO" id="GO:0038023">
    <property type="term" value="F:signaling receptor activity"/>
    <property type="evidence" value="ECO:0007669"/>
    <property type="project" value="InterPro"/>
</dbReference>
<name>A0AA88NHA0_TACVA</name>
<comment type="caution">
    <text evidence="3">The sequence shown here is derived from an EMBL/GenBank/DDBJ whole genome shotgun (WGS) entry which is preliminary data.</text>
</comment>
<dbReference type="PANTHER" id="PTHR15343:SF1">
    <property type="entry name" value="CD7 ANTIGEN-LIKE"/>
    <property type="match status" value="1"/>
</dbReference>
<dbReference type="InterPro" id="IPR039090">
    <property type="entry name" value="CD7"/>
</dbReference>
<sequence length="225" mass="25954">MEKWLQKRQRLSVCFFITFFFTASGDVTYLNTTNGSSIQFSCVFDLHEKQEPFAFTLRREWIRVQDVLYHNFEINADVQDSTFVGRISDRMVNKAVSVNITDLQGFDTDRYVCLFHYQTPAGFHNQSGRDKIVLYVKDVHIKPCSSYTPLLFALSAGAGLLFFIIVIITAVHCMKPSSRGQMKPQHSVPIYEEMNGVREKPSSRLQEDDVSSLYVKPRKENPYIN</sequence>
<keyword evidence="2" id="KW-1133">Transmembrane helix</keyword>
<reference evidence="3" key="1">
    <citation type="submission" date="2023-08" db="EMBL/GenBank/DDBJ databases">
        <title>Pelteobagrus vachellii genome.</title>
        <authorList>
            <person name="Liu H."/>
        </authorList>
    </citation>
    <scope>NUCLEOTIDE SEQUENCE</scope>
    <source>
        <strain evidence="3">PRFRI_2022a</strain>
        <tissue evidence="3">Muscle</tissue>
    </source>
</reference>
<dbReference type="PANTHER" id="PTHR15343">
    <property type="entry name" value="CD7"/>
    <property type="match status" value="1"/>
</dbReference>
<evidence type="ECO:0000256" key="1">
    <source>
        <dbReference type="SAM" id="MobiDB-lite"/>
    </source>
</evidence>
<organism evidence="3 4">
    <name type="scientific">Tachysurus vachellii</name>
    <name type="common">Darkbarbel catfish</name>
    <name type="synonym">Pelteobagrus vachellii</name>
    <dbReference type="NCBI Taxonomy" id="175792"/>
    <lineage>
        <taxon>Eukaryota</taxon>
        <taxon>Metazoa</taxon>
        <taxon>Chordata</taxon>
        <taxon>Craniata</taxon>
        <taxon>Vertebrata</taxon>
        <taxon>Euteleostomi</taxon>
        <taxon>Actinopterygii</taxon>
        <taxon>Neopterygii</taxon>
        <taxon>Teleostei</taxon>
        <taxon>Ostariophysi</taxon>
        <taxon>Siluriformes</taxon>
        <taxon>Bagridae</taxon>
        <taxon>Tachysurus</taxon>
    </lineage>
</organism>
<feature type="transmembrane region" description="Helical" evidence="2">
    <location>
        <begin position="150"/>
        <end position="173"/>
    </location>
</feature>
<accession>A0AA88NHA0</accession>
<dbReference type="GO" id="GO:0002250">
    <property type="term" value="P:adaptive immune response"/>
    <property type="evidence" value="ECO:0007669"/>
    <property type="project" value="InterPro"/>
</dbReference>
<proteinExistence type="predicted"/>
<keyword evidence="4" id="KW-1185">Reference proteome</keyword>
<dbReference type="GO" id="GO:0016020">
    <property type="term" value="C:membrane"/>
    <property type="evidence" value="ECO:0007669"/>
    <property type="project" value="InterPro"/>
</dbReference>
<keyword evidence="2" id="KW-0812">Transmembrane</keyword>
<gene>
    <name evidence="3" type="ORF">Q7C36_005282</name>
</gene>